<dbReference type="Gene3D" id="2.40.128.130">
    <property type="entry name" value="Autotransporter beta-domain"/>
    <property type="match status" value="1"/>
</dbReference>
<evidence type="ECO:0008006" key="2">
    <source>
        <dbReference type="Google" id="ProtNLM"/>
    </source>
</evidence>
<accession>A0A381P076</accession>
<dbReference type="SUPFAM" id="SSF103515">
    <property type="entry name" value="Autotransporter"/>
    <property type="match status" value="1"/>
</dbReference>
<gene>
    <name evidence="1" type="ORF">METZ01_LOCUS12412</name>
</gene>
<proteinExistence type="predicted"/>
<name>A0A381P076_9ZZZZ</name>
<dbReference type="AlphaFoldDB" id="A0A381P076"/>
<dbReference type="EMBL" id="UINC01000685">
    <property type="protein sequence ID" value="SUZ59558.1"/>
    <property type="molecule type" value="Genomic_DNA"/>
</dbReference>
<organism evidence="1">
    <name type="scientific">marine metagenome</name>
    <dbReference type="NCBI Taxonomy" id="408172"/>
    <lineage>
        <taxon>unclassified sequences</taxon>
        <taxon>metagenomes</taxon>
        <taxon>ecological metagenomes</taxon>
    </lineage>
</organism>
<evidence type="ECO:0000313" key="1">
    <source>
        <dbReference type="EMBL" id="SUZ59558.1"/>
    </source>
</evidence>
<reference evidence="1" key="1">
    <citation type="submission" date="2018-05" db="EMBL/GenBank/DDBJ databases">
        <authorList>
            <person name="Lanie J.A."/>
            <person name="Ng W.-L."/>
            <person name="Kazmierczak K.M."/>
            <person name="Andrzejewski T.M."/>
            <person name="Davidsen T.M."/>
            <person name="Wayne K.J."/>
            <person name="Tettelin H."/>
            <person name="Glass J.I."/>
            <person name="Rusch D."/>
            <person name="Podicherti R."/>
            <person name="Tsui H.-C.T."/>
            <person name="Winkler M.E."/>
        </authorList>
    </citation>
    <scope>NUCLEOTIDE SEQUENCE</scope>
</reference>
<sequence>VIVNRFKHLNLFNYLIFFMLGGIPSFSSSASAADCTDVDGTTETITADCTDLDIQGNNADVTINSGVTIDDPADKAVTNSGTATSLNNSGTISAGDDFGLFNNASSITTLTNSGTITAADDYGIKNHGASTITTLTNSGTISAGDDYGLFNSVSGTIGTLTNESGAEISSANDFGLLNRWGGVITTLTNAGTISAEDKGLYNYGTINELTNSGTISADGSYGFVSKKTGGIDATIGTLTNSGTISAATNYGLWHSGGTITTLTNSGTIKATNALNGIYNRDSATITTLTNTGTISAGLDYGIRNNTSSVITTLNNSGTITAGDDYGIHNGSTITTLINSGTISAGDDYGLYNDGTATITTLTNTGTISASGNGIGIWNDSTSTITTLDNSQVNLTYKGKLPTNYNVIIDSTSDYGKITFSSVSGTLNFGVTLSDSADLCEVCEETTYSSVVSGLSSSDIDSGTSGSFTSGARTHNWTLENSSGNLWDLVIASIADDTNTSVENLKPNVLFGINNLNSVTDANTNYDCDLFGEDNLCFSLGGRHVSNPTTPVSVNSLVFVGGIKVSEKLRLGGFLHSNVSHKTPSNFSLSDKTPLLGTFLVWNEKENKLGYQFKLGNAFQQKNASITRPVVGTSVKGLGKTVIGAESYLAELQYAHQFSDTTILKPYFAARHASITQDSYTETGKCALTFNKIKDKSNTILSGLKFESALTSKFSLNGNFGVEHDVNHSINKIKPTGISDLTTVSLENSFNRTRPVVSAGFDYYFSPAQRLSVVFQYQELAYESETESNAYINYTIGF</sequence>
<protein>
    <recommendedName>
        <fullName evidence="2">Autotransporter domain-containing protein</fullName>
    </recommendedName>
</protein>
<dbReference type="InterPro" id="IPR036709">
    <property type="entry name" value="Autotransporte_beta_dom_sf"/>
</dbReference>
<feature type="non-terminal residue" evidence="1">
    <location>
        <position position="1"/>
    </location>
</feature>